<comment type="caution">
    <text evidence="4">The sequence shown here is derived from an EMBL/GenBank/DDBJ whole genome shotgun (WGS) entry which is preliminary data.</text>
</comment>
<comment type="similarity">
    <text evidence="1">Belongs to the bacterial solute-binding protein 8 family.</text>
</comment>
<dbReference type="AlphaFoldDB" id="A0A927JDF4"/>
<name>A0A927JDF4_9ACTN</name>
<keyword evidence="5" id="KW-1185">Reference proteome</keyword>
<dbReference type="InterPro" id="IPR050902">
    <property type="entry name" value="ABC_Transporter_SBP"/>
</dbReference>
<dbReference type="PANTHER" id="PTHR30535">
    <property type="entry name" value="VITAMIN B12-BINDING PROTEIN"/>
    <property type="match status" value="1"/>
</dbReference>
<proteinExistence type="inferred from homology"/>
<evidence type="ECO:0000313" key="5">
    <source>
        <dbReference type="Proteomes" id="UP000642993"/>
    </source>
</evidence>
<dbReference type="Pfam" id="PF01497">
    <property type="entry name" value="Peripla_BP_2"/>
    <property type="match status" value="1"/>
</dbReference>
<dbReference type="EMBL" id="JACYWE010000006">
    <property type="protein sequence ID" value="MBD8507130.1"/>
    <property type="molecule type" value="Genomic_DNA"/>
</dbReference>
<gene>
    <name evidence="4" type="ORF">HT102_11580</name>
</gene>
<evidence type="ECO:0000313" key="4">
    <source>
        <dbReference type="EMBL" id="MBD8507130.1"/>
    </source>
</evidence>
<feature type="signal peptide" evidence="2">
    <location>
        <begin position="1"/>
        <end position="16"/>
    </location>
</feature>
<dbReference type="PROSITE" id="PS50983">
    <property type="entry name" value="FE_B12_PBP"/>
    <property type="match status" value="1"/>
</dbReference>
<evidence type="ECO:0000256" key="2">
    <source>
        <dbReference type="SAM" id="SignalP"/>
    </source>
</evidence>
<accession>A0A927JDF4</accession>
<reference evidence="4" key="1">
    <citation type="submission" date="2020-09" db="EMBL/GenBank/DDBJ databases">
        <title>Hoyosella lacisalsi sp. nov., a halotolerant actinobacterium isolated from soil of Lake Gudzhirganskoe.</title>
        <authorList>
            <person name="Yang Q."/>
            <person name="Guo P.Y."/>
            <person name="Liu S.W."/>
            <person name="Li F.N."/>
            <person name="Sun C.H."/>
        </authorList>
    </citation>
    <scope>NUCLEOTIDE SEQUENCE</scope>
    <source>
        <strain evidence="4">G463</strain>
    </source>
</reference>
<evidence type="ECO:0000256" key="1">
    <source>
        <dbReference type="ARBA" id="ARBA00008814"/>
    </source>
</evidence>
<keyword evidence="2" id="KW-0732">Signal</keyword>
<dbReference type="Gene3D" id="3.40.50.1980">
    <property type="entry name" value="Nitrogenase molybdenum iron protein domain"/>
    <property type="match status" value="2"/>
</dbReference>
<evidence type="ECO:0000259" key="3">
    <source>
        <dbReference type="PROSITE" id="PS50983"/>
    </source>
</evidence>
<dbReference type="PANTHER" id="PTHR30535:SF7">
    <property type="entry name" value="IRON(III) DICITRATE-BINDING PROTEIN"/>
    <property type="match status" value="1"/>
</dbReference>
<dbReference type="Proteomes" id="UP000642993">
    <property type="component" value="Unassembled WGS sequence"/>
</dbReference>
<sequence>MALPLLIASCAPSLGAAGNTEATGSTTYTRSNCGIDVTVTEPPHRIYAAYQPAIEVAHALGVSDRLVGTAYLDSEVLPEHSSAQGAVPYAEALPSRDELLAAQPDFILSGFNGVFSESSSSSVGTRASLAPLGISTWILSPLCPSADGLADEAIDPATVTFDSIYADLRDLGALWGTPEQADAVVSDMQDRLASIAASVEDAARPTVAVVSPRADGTLGIASGTDFVTRIIEAAGGTNVFADLSSKRNITIGEEELLARDPDVILTSTCCDASYTEQDALPDVARLRDNPALATLTAVREDQVHPFLFADRAASVRAASATEKVAAILHPGLLEE</sequence>
<organism evidence="4 5">
    <name type="scientific">Lolliginicoccus lacisalsi</name>
    <dbReference type="NCBI Taxonomy" id="2742202"/>
    <lineage>
        <taxon>Bacteria</taxon>
        <taxon>Bacillati</taxon>
        <taxon>Actinomycetota</taxon>
        <taxon>Actinomycetes</taxon>
        <taxon>Mycobacteriales</taxon>
        <taxon>Hoyosellaceae</taxon>
        <taxon>Lolliginicoccus</taxon>
    </lineage>
</organism>
<dbReference type="SUPFAM" id="SSF53807">
    <property type="entry name" value="Helical backbone' metal receptor"/>
    <property type="match status" value="1"/>
</dbReference>
<protein>
    <submittedName>
        <fullName evidence="4">ABC transporter substrate-binding protein</fullName>
    </submittedName>
</protein>
<feature type="chain" id="PRO_5038821376" evidence="2">
    <location>
        <begin position="17"/>
        <end position="335"/>
    </location>
</feature>
<dbReference type="InterPro" id="IPR002491">
    <property type="entry name" value="ABC_transptr_periplasmic_BD"/>
</dbReference>
<feature type="domain" description="Fe/B12 periplasmic-binding" evidence="3">
    <location>
        <begin position="45"/>
        <end position="335"/>
    </location>
</feature>